<dbReference type="GO" id="GO:0044877">
    <property type="term" value="F:protein-containing complex binding"/>
    <property type="evidence" value="ECO:0007669"/>
    <property type="project" value="TreeGrafter"/>
</dbReference>
<dbReference type="GO" id="GO:0005222">
    <property type="term" value="F:intracellularly cAMP-activated cation channel activity"/>
    <property type="evidence" value="ECO:0007669"/>
    <property type="project" value="TreeGrafter"/>
</dbReference>
<evidence type="ECO:0000256" key="4">
    <source>
        <dbReference type="ARBA" id="ARBA00022989"/>
    </source>
</evidence>
<dbReference type="SMART" id="SM00100">
    <property type="entry name" value="cNMP"/>
    <property type="match status" value="1"/>
</dbReference>
<name>A0A9P1ISV4_9PELO</name>
<evidence type="ECO:0000256" key="5">
    <source>
        <dbReference type="ARBA" id="ARBA00023065"/>
    </source>
</evidence>
<feature type="transmembrane region" description="Helical" evidence="10">
    <location>
        <begin position="208"/>
        <end position="229"/>
    </location>
</feature>
<keyword evidence="2" id="KW-0813">Transport</keyword>
<dbReference type="InterPro" id="IPR018488">
    <property type="entry name" value="cNMP-bd_CS"/>
</dbReference>
<dbReference type="SUPFAM" id="SSF51206">
    <property type="entry name" value="cAMP-binding domain-like"/>
    <property type="match status" value="1"/>
</dbReference>
<evidence type="ECO:0000259" key="11">
    <source>
        <dbReference type="PROSITE" id="PS50042"/>
    </source>
</evidence>
<dbReference type="InterPro" id="IPR018490">
    <property type="entry name" value="cNMP-bd_dom_sf"/>
</dbReference>
<feature type="domain" description="Cyclic nucleotide-binding" evidence="11">
    <location>
        <begin position="446"/>
        <end position="552"/>
    </location>
</feature>
<dbReference type="FunFam" id="2.60.120.10:FF:000002">
    <property type="entry name" value="Cyclic nucleotide gated channel alpha 1a"/>
    <property type="match status" value="1"/>
</dbReference>
<keyword evidence="5" id="KW-0406">Ion transport</keyword>
<dbReference type="GO" id="GO:0005223">
    <property type="term" value="F:intracellularly cGMP-activated cation channel activity"/>
    <property type="evidence" value="ECO:0007669"/>
    <property type="project" value="TreeGrafter"/>
</dbReference>
<dbReference type="SUPFAM" id="SSF81324">
    <property type="entry name" value="Voltage-gated potassium channels"/>
    <property type="match status" value="1"/>
</dbReference>
<evidence type="ECO:0000256" key="3">
    <source>
        <dbReference type="ARBA" id="ARBA00022692"/>
    </source>
</evidence>
<dbReference type="InterPro" id="IPR000595">
    <property type="entry name" value="cNMP-bd_dom"/>
</dbReference>
<dbReference type="PROSITE" id="PS50042">
    <property type="entry name" value="CNMP_BINDING_3"/>
    <property type="match status" value="1"/>
</dbReference>
<keyword evidence="7" id="KW-1071">Ligand-gated ion channel</keyword>
<dbReference type="CDD" id="cd00038">
    <property type="entry name" value="CAP_ED"/>
    <property type="match status" value="1"/>
</dbReference>
<evidence type="ECO:0000256" key="8">
    <source>
        <dbReference type="ARBA" id="ARBA00023303"/>
    </source>
</evidence>
<dbReference type="Gene3D" id="1.10.287.630">
    <property type="entry name" value="Helix hairpin bin"/>
    <property type="match status" value="1"/>
</dbReference>
<protein>
    <recommendedName>
        <fullName evidence="11">Cyclic nucleotide-binding domain-containing protein</fullName>
    </recommendedName>
</protein>
<comment type="caution">
    <text evidence="12">The sequence shown here is derived from an EMBL/GenBank/DDBJ whole genome shotgun (WGS) entry which is preliminary data.</text>
</comment>
<dbReference type="AlphaFoldDB" id="A0A9P1ISV4"/>
<keyword evidence="9" id="KW-0175">Coiled coil</keyword>
<dbReference type="GO" id="GO:0017071">
    <property type="term" value="C:intracellular cyclic nucleotide activated cation channel complex"/>
    <property type="evidence" value="ECO:0007669"/>
    <property type="project" value="TreeGrafter"/>
</dbReference>
<feature type="transmembrane region" description="Helical" evidence="10">
    <location>
        <begin position="76"/>
        <end position="99"/>
    </location>
</feature>
<dbReference type="Pfam" id="PF16526">
    <property type="entry name" value="CLZ"/>
    <property type="match status" value="1"/>
</dbReference>
<dbReference type="OrthoDB" id="421226at2759"/>
<dbReference type="InterPro" id="IPR032406">
    <property type="entry name" value="CLZ_dom"/>
</dbReference>
<evidence type="ECO:0000256" key="9">
    <source>
        <dbReference type="SAM" id="Coils"/>
    </source>
</evidence>
<dbReference type="PANTHER" id="PTHR45638:SF5">
    <property type="entry name" value="CYCLIC NUCLEOTIDE-BINDING DOMAIN-CONTAINING PROTEIN"/>
    <property type="match status" value="1"/>
</dbReference>
<keyword evidence="3 10" id="KW-0812">Transmembrane</keyword>
<keyword evidence="8" id="KW-0407">Ion channel</keyword>
<dbReference type="PANTHER" id="PTHR45638">
    <property type="entry name" value="CYCLIC NUCLEOTIDE-GATED CATION CHANNEL SUBUNIT A"/>
    <property type="match status" value="1"/>
</dbReference>
<evidence type="ECO:0000313" key="12">
    <source>
        <dbReference type="EMBL" id="CAI5451475.1"/>
    </source>
</evidence>
<dbReference type="EMBL" id="CANHGI010000005">
    <property type="protein sequence ID" value="CAI5451475.1"/>
    <property type="molecule type" value="Genomic_DNA"/>
</dbReference>
<gene>
    <name evidence="12" type="ORF">CAMP_LOCUS14112</name>
</gene>
<dbReference type="Proteomes" id="UP001152747">
    <property type="component" value="Unassembled WGS sequence"/>
</dbReference>
<dbReference type="InterPro" id="IPR050866">
    <property type="entry name" value="CNG_cation_channel"/>
</dbReference>
<evidence type="ECO:0000256" key="2">
    <source>
        <dbReference type="ARBA" id="ARBA00022448"/>
    </source>
</evidence>
<keyword evidence="6 10" id="KW-0472">Membrane</keyword>
<dbReference type="Gene3D" id="2.60.120.10">
    <property type="entry name" value="Jelly Rolls"/>
    <property type="match status" value="1"/>
</dbReference>
<organism evidence="12 13">
    <name type="scientific">Caenorhabditis angaria</name>
    <dbReference type="NCBI Taxonomy" id="860376"/>
    <lineage>
        <taxon>Eukaryota</taxon>
        <taxon>Metazoa</taxon>
        <taxon>Ecdysozoa</taxon>
        <taxon>Nematoda</taxon>
        <taxon>Chromadorea</taxon>
        <taxon>Rhabditida</taxon>
        <taxon>Rhabditina</taxon>
        <taxon>Rhabditomorpha</taxon>
        <taxon>Rhabditoidea</taxon>
        <taxon>Rhabditidae</taxon>
        <taxon>Peloderinae</taxon>
        <taxon>Caenorhabditis</taxon>
    </lineage>
</organism>
<feature type="transmembrane region" description="Helical" evidence="10">
    <location>
        <begin position="155"/>
        <end position="178"/>
    </location>
</feature>
<accession>A0A9P1ISV4</accession>
<evidence type="ECO:0000256" key="6">
    <source>
        <dbReference type="ARBA" id="ARBA00023136"/>
    </source>
</evidence>
<keyword evidence="13" id="KW-1185">Reference proteome</keyword>
<evidence type="ECO:0000256" key="10">
    <source>
        <dbReference type="SAM" id="Phobius"/>
    </source>
</evidence>
<dbReference type="GO" id="GO:0005886">
    <property type="term" value="C:plasma membrane"/>
    <property type="evidence" value="ECO:0007669"/>
    <property type="project" value="TreeGrafter"/>
</dbReference>
<dbReference type="PROSITE" id="PS00889">
    <property type="entry name" value="CNMP_BINDING_2"/>
    <property type="match status" value="1"/>
</dbReference>
<evidence type="ECO:0000313" key="13">
    <source>
        <dbReference type="Proteomes" id="UP001152747"/>
    </source>
</evidence>
<dbReference type="Gene3D" id="1.10.287.70">
    <property type="match status" value="1"/>
</dbReference>
<keyword evidence="4 10" id="KW-1133">Transmembrane helix</keyword>
<evidence type="ECO:0000256" key="7">
    <source>
        <dbReference type="ARBA" id="ARBA00023286"/>
    </source>
</evidence>
<dbReference type="Pfam" id="PF00027">
    <property type="entry name" value="cNMP_binding"/>
    <property type="match status" value="1"/>
</dbReference>
<dbReference type="PROSITE" id="PS00888">
    <property type="entry name" value="CNMP_BINDING_1"/>
    <property type="match status" value="1"/>
</dbReference>
<feature type="coiled-coil region" evidence="9">
    <location>
        <begin position="593"/>
        <end position="624"/>
    </location>
</feature>
<reference evidence="12" key="1">
    <citation type="submission" date="2022-11" db="EMBL/GenBank/DDBJ databases">
        <authorList>
            <person name="Kikuchi T."/>
        </authorList>
    </citation>
    <scope>NUCLEOTIDE SEQUENCE</scope>
    <source>
        <strain evidence="12">PS1010</strain>
    </source>
</reference>
<dbReference type="GO" id="GO:0030553">
    <property type="term" value="F:cGMP binding"/>
    <property type="evidence" value="ECO:0007669"/>
    <property type="project" value="TreeGrafter"/>
</dbReference>
<proteinExistence type="predicted"/>
<sequence>MSSRSSNPETFGGIVFRIWSLRGWVKRARLRLKVFQGSDIDLANTHGDVIKEVECKKEEEKTGILYTTFDDTSLFYYLWTCIVCLVCLHPLIFTAMSVFNDIHPFLRSTSNLNHFFDFIFLLDLFIQTRLQIVENGVPVKNLRKLFDNRVRSKQFIIDVICLIPFHLVPGFSSSFFFAKLNKLLKCYRLLDFASLTEIRTTSPHAFRLFKLVFLCFVIFHWNGCLYFHLSKIYDFELAFLEDWIFSYDKIINPVKAECITDIPSDSGFCDTRQWNSSDLQDLSEDEIQEFFDDLMPTEWGNKTKQIEFTNLTRQYVLSFYWSALTLVTLGEQPSPINTFQNAFEIFDTLLGLVIFATIVGDVGNMVVAINLGKSEFENVLDGCKRFAVYRKVPFALRKKAVEYFTYSWAHGGAQVDEEEVADFLPPRLFGEIAVEIHMDTLKRVKLFEECDSRLLYELILKLQPRMYSPMDYICKKGEVGTEMYIVKKGFVEVVSEDGQQIFVTLGSGVVFGELSILNIPGNKNKNLRTASVRSKGYSDLYVLDKEDLWEALREYPQAKDSLIEKGKQILAKDNLLDENMPKDDEEDEICGPIEERLTRYQEETAELEKQIEEAEIRIRNSHREMKMRLFRVETNLIDMMNRQQQK</sequence>
<comment type="subcellular location">
    <subcellularLocation>
        <location evidence="1">Membrane</location>
        <topology evidence="1">Multi-pass membrane protein</topology>
    </subcellularLocation>
</comment>
<evidence type="ECO:0000256" key="1">
    <source>
        <dbReference type="ARBA" id="ARBA00004141"/>
    </source>
</evidence>
<dbReference type="InterPro" id="IPR014710">
    <property type="entry name" value="RmlC-like_jellyroll"/>
</dbReference>